<comment type="subcellular location">
    <subcellularLocation>
        <location evidence="2">Cytoplasm</location>
    </subcellularLocation>
    <subcellularLocation>
        <location evidence="1">Nucleus</location>
    </subcellularLocation>
</comment>
<dbReference type="PANTHER" id="PTHR31169">
    <property type="entry name" value="OS05G0300700 PROTEIN"/>
    <property type="match status" value="1"/>
</dbReference>
<sequence>MATPARRGRGRPPKNPVAAAAAAAGAVAETPAVAEAGVGEYEREREARIRENMERMQKLGIIDLAQTLNQCAGSLAPARRGRVRHKPALPAPSRRSLRLKCLEPVSYCELRPKEIYTEEHEKLLGTCNTHWTLFVDGCDKDGKRIYDLVRGQDCHQCRRKTLGHHTSCCKCQIVQGQFCGDCLYTRYGENVMEAKSNPNWICPVCRGICNCSKCRTRKGWFPTGRIYRKVISLGYKSVAHYLITTQRGSANSEDSSSADSSSKLPSAKSETSCISEHDSTVAKEGLDDGETRSKAKTNKVTCCAAKNYDGYKDDCRSESVVTPDSQDDQASMDPGCVTLSEPTPRKRKYVE</sequence>
<keyword evidence="7" id="KW-0805">Transcription regulation</keyword>
<dbReference type="Proteomes" id="UP000823388">
    <property type="component" value="Chromosome 7N"/>
</dbReference>
<feature type="region of interest" description="Disordered" evidence="10">
    <location>
        <begin position="1"/>
        <end position="24"/>
    </location>
</feature>
<dbReference type="OrthoDB" id="298344at2759"/>
<feature type="domain" description="Zinc-finger" evidence="11">
    <location>
        <begin position="146"/>
        <end position="242"/>
    </location>
</feature>
<evidence type="ECO:0000256" key="3">
    <source>
        <dbReference type="ARBA" id="ARBA00022490"/>
    </source>
</evidence>
<evidence type="ECO:0000256" key="5">
    <source>
        <dbReference type="ARBA" id="ARBA00022553"/>
    </source>
</evidence>
<keyword evidence="6" id="KW-0832">Ubl conjugation</keyword>
<dbReference type="InterPro" id="IPR040221">
    <property type="entry name" value="CDCA7/CDA7L"/>
</dbReference>
<gene>
    <name evidence="12" type="ORF">PVAP13_7NG118500</name>
</gene>
<evidence type="ECO:0000259" key="11">
    <source>
        <dbReference type="Pfam" id="PF10497"/>
    </source>
</evidence>
<organism evidence="12 13">
    <name type="scientific">Panicum virgatum</name>
    <name type="common">Blackwell switchgrass</name>
    <dbReference type="NCBI Taxonomy" id="38727"/>
    <lineage>
        <taxon>Eukaryota</taxon>
        <taxon>Viridiplantae</taxon>
        <taxon>Streptophyta</taxon>
        <taxon>Embryophyta</taxon>
        <taxon>Tracheophyta</taxon>
        <taxon>Spermatophyta</taxon>
        <taxon>Magnoliopsida</taxon>
        <taxon>Liliopsida</taxon>
        <taxon>Poales</taxon>
        <taxon>Poaceae</taxon>
        <taxon>PACMAD clade</taxon>
        <taxon>Panicoideae</taxon>
        <taxon>Panicodae</taxon>
        <taxon>Paniceae</taxon>
        <taxon>Panicinae</taxon>
        <taxon>Panicum</taxon>
        <taxon>Panicum sect. Hiantes</taxon>
    </lineage>
</organism>
<dbReference type="GO" id="GO:0006355">
    <property type="term" value="P:regulation of DNA-templated transcription"/>
    <property type="evidence" value="ECO:0007669"/>
    <property type="project" value="InterPro"/>
</dbReference>
<evidence type="ECO:0000256" key="2">
    <source>
        <dbReference type="ARBA" id="ARBA00004496"/>
    </source>
</evidence>
<evidence type="ECO:0000256" key="10">
    <source>
        <dbReference type="SAM" id="MobiDB-lite"/>
    </source>
</evidence>
<dbReference type="GO" id="GO:0005737">
    <property type="term" value="C:cytoplasm"/>
    <property type="evidence" value="ECO:0007669"/>
    <property type="project" value="UniProtKB-SubCell"/>
</dbReference>
<accession>A0A8T0PUG6</accession>
<feature type="compositionally biased region" description="Low complexity" evidence="10">
    <location>
        <begin position="249"/>
        <end position="272"/>
    </location>
</feature>
<dbReference type="AlphaFoldDB" id="A0A8T0PUG6"/>
<comment type="caution">
    <text evidence="12">The sequence shown here is derived from an EMBL/GenBank/DDBJ whole genome shotgun (WGS) entry which is preliminary data.</text>
</comment>
<name>A0A8T0PUG6_PANVG</name>
<keyword evidence="5" id="KW-0597">Phosphoprotein</keyword>
<keyword evidence="3" id="KW-0963">Cytoplasm</keyword>
<keyword evidence="13" id="KW-1185">Reference proteome</keyword>
<keyword evidence="8" id="KW-0804">Transcription</keyword>
<dbReference type="InterPro" id="IPR018866">
    <property type="entry name" value="Znf-4CXXC_R1"/>
</dbReference>
<keyword evidence="4" id="KW-1017">Isopeptide bond</keyword>
<feature type="region of interest" description="Disordered" evidence="10">
    <location>
        <begin position="309"/>
        <end position="351"/>
    </location>
</feature>
<evidence type="ECO:0000256" key="7">
    <source>
        <dbReference type="ARBA" id="ARBA00023015"/>
    </source>
</evidence>
<dbReference type="Pfam" id="PF10497">
    <property type="entry name" value="zf-4CXXC_R1"/>
    <property type="match status" value="1"/>
</dbReference>
<evidence type="ECO:0000256" key="6">
    <source>
        <dbReference type="ARBA" id="ARBA00022843"/>
    </source>
</evidence>
<evidence type="ECO:0000256" key="9">
    <source>
        <dbReference type="ARBA" id="ARBA00023242"/>
    </source>
</evidence>
<feature type="region of interest" description="Disordered" evidence="10">
    <location>
        <begin position="249"/>
        <end position="295"/>
    </location>
</feature>
<reference evidence="12" key="1">
    <citation type="submission" date="2020-05" db="EMBL/GenBank/DDBJ databases">
        <title>WGS assembly of Panicum virgatum.</title>
        <authorList>
            <person name="Lovell J.T."/>
            <person name="Jenkins J."/>
            <person name="Shu S."/>
            <person name="Juenger T.E."/>
            <person name="Schmutz J."/>
        </authorList>
    </citation>
    <scope>NUCLEOTIDE SEQUENCE</scope>
    <source>
        <strain evidence="12">AP13</strain>
    </source>
</reference>
<dbReference type="EMBL" id="CM029050">
    <property type="protein sequence ID" value="KAG2565653.1"/>
    <property type="molecule type" value="Genomic_DNA"/>
</dbReference>
<evidence type="ECO:0000256" key="4">
    <source>
        <dbReference type="ARBA" id="ARBA00022499"/>
    </source>
</evidence>
<protein>
    <recommendedName>
        <fullName evidence="11">Zinc-finger domain-containing protein</fullName>
    </recommendedName>
</protein>
<evidence type="ECO:0000313" key="13">
    <source>
        <dbReference type="Proteomes" id="UP000823388"/>
    </source>
</evidence>
<evidence type="ECO:0000256" key="8">
    <source>
        <dbReference type="ARBA" id="ARBA00023163"/>
    </source>
</evidence>
<evidence type="ECO:0000256" key="1">
    <source>
        <dbReference type="ARBA" id="ARBA00004123"/>
    </source>
</evidence>
<keyword evidence="9" id="KW-0539">Nucleus</keyword>
<dbReference type="PANTHER" id="PTHR31169:SF23">
    <property type="entry name" value="OS03G0572250 PROTEIN"/>
    <property type="match status" value="1"/>
</dbReference>
<proteinExistence type="predicted"/>
<feature type="compositionally biased region" description="Basic and acidic residues" evidence="10">
    <location>
        <begin position="275"/>
        <end position="293"/>
    </location>
</feature>
<evidence type="ECO:0000313" key="12">
    <source>
        <dbReference type="EMBL" id="KAG2565653.1"/>
    </source>
</evidence>
<dbReference type="GO" id="GO:0005634">
    <property type="term" value="C:nucleus"/>
    <property type="evidence" value="ECO:0007669"/>
    <property type="project" value="UniProtKB-SubCell"/>
</dbReference>
<feature type="compositionally biased region" description="Basic residues" evidence="10">
    <location>
        <begin position="1"/>
        <end position="12"/>
    </location>
</feature>